<organism evidence="10 11">
    <name type="scientific">Brenthis ino</name>
    <name type="common">lesser marbled fritillary</name>
    <dbReference type="NCBI Taxonomy" id="405034"/>
    <lineage>
        <taxon>Eukaryota</taxon>
        <taxon>Metazoa</taxon>
        <taxon>Ecdysozoa</taxon>
        <taxon>Arthropoda</taxon>
        <taxon>Hexapoda</taxon>
        <taxon>Insecta</taxon>
        <taxon>Pterygota</taxon>
        <taxon>Neoptera</taxon>
        <taxon>Endopterygota</taxon>
        <taxon>Lepidoptera</taxon>
        <taxon>Glossata</taxon>
        <taxon>Ditrysia</taxon>
        <taxon>Papilionoidea</taxon>
        <taxon>Nymphalidae</taxon>
        <taxon>Heliconiinae</taxon>
        <taxon>Argynnini</taxon>
        <taxon>Brenthis</taxon>
    </lineage>
</organism>
<evidence type="ECO:0000256" key="6">
    <source>
        <dbReference type="ARBA" id="ARBA00023187"/>
    </source>
</evidence>
<evidence type="ECO:0000313" key="10">
    <source>
        <dbReference type="EMBL" id="CAH0717284.1"/>
    </source>
</evidence>
<evidence type="ECO:0000256" key="9">
    <source>
        <dbReference type="SAM" id="MobiDB-lite"/>
    </source>
</evidence>
<protein>
    <recommendedName>
        <fullName evidence="12">Splicing factor YJU2</fullName>
    </recommendedName>
</protein>
<dbReference type="Pfam" id="PF04502">
    <property type="entry name" value="Saf4_Yju2"/>
    <property type="match status" value="1"/>
</dbReference>
<dbReference type="GO" id="GO:0071006">
    <property type="term" value="C:U2-type catalytic step 1 spliceosome"/>
    <property type="evidence" value="ECO:0007669"/>
    <property type="project" value="TreeGrafter"/>
</dbReference>
<dbReference type="EMBL" id="OV170232">
    <property type="protein sequence ID" value="CAH0717284.1"/>
    <property type="molecule type" value="Genomic_DNA"/>
</dbReference>
<dbReference type="PANTHER" id="PTHR12111:SF1">
    <property type="entry name" value="SPLICING FACTOR YJU2"/>
    <property type="match status" value="1"/>
</dbReference>
<sequence>MSERKVLNKYYPPDFDPSKIPRMKLAKNRQYTVRLMAPFNMRCATCGEYIYKGKKFNARKEDVENEDYLGIRIYRFYIKCTRCLQEISFKTDPKNTDYEIEAGATRNFMALKLAEEQAKKEEEEQKEEEANNPMKLLEYRTEQSRQEIEVLESLEELKELNRRQHTVDYESLLKQYQPETTEERLKREQKEDDEFIKSVKFNNKTKHKIVTEEIIEEVDDQPKVKHQKIEILPTKSTDVKKSESWNRSIGVSKKPLNNLVKAKKINEEKEKEKPSQSESLVKSEVKSVPTASGLSLLASYSGSDSDSQ</sequence>
<reference evidence="10" key="1">
    <citation type="submission" date="2021-12" db="EMBL/GenBank/DDBJ databases">
        <authorList>
            <person name="Martin H S."/>
        </authorList>
    </citation>
    <scope>NUCLEOTIDE SEQUENCE</scope>
</reference>
<comment type="subcellular location">
    <subcellularLocation>
        <location evidence="1">Nucleus</location>
    </subcellularLocation>
</comment>
<keyword evidence="5" id="KW-0862">Zinc</keyword>
<keyword evidence="8" id="KW-0175">Coiled coil</keyword>
<keyword evidence="3" id="KW-0479">Metal-binding</keyword>
<accession>A0A8J9Y4Q5</accession>
<keyword evidence="6" id="KW-0508">mRNA splicing</keyword>
<name>A0A8J9Y4Q5_9NEOP</name>
<feature type="compositionally biased region" description="Basic and acidic residues" evidence="9">
    <location>
        <begin position="264"/>
        <end position="285"/>
    </location>
</feature>
<keyword evidence="7" id="KW-0539">Nucleus</keyword>
<gene>
    <name evidence="10" type="ORF">BINO364_LOCUS3911</name>
</gene>
<feature type="non-terminal residue" evidence="10">
    <location>
        <position position="308"/>
    </location>
</feature>
<keyword evidence="4" id="KW-0747">Spliceosome</keyword>
<keyword evidence="2" id="KW-0507">mRNA processing</keyword>
<dbReference type="OrthoDB" id="674963at2759"/>
<feature type="region of interest" description="Disordered" evidence="9">
    <location>
        <begin position="264"/>
        <end position="289"/>
    </location>
</feature>
<evidence type="ECO:0000256" key="1">
    <source>
        <dbReference type="ARBA" id="ARBA00004123"/>
    </source>
</evidence>
<dbReference type="AlphaFoldDB" id="A0A8J9Y4Q5"/>
<evidence type="ECO:0000256" key="4">
    <source>
        <dbReference type="ARBA" id="ARBA00022728"/>
    </source>
</evidence>
<dbReference type="GO" id="GO:0000398">
    <property type="term" value="P:mRNA splicing, via spliceosome"/>
    <property type="evidence" value="ECO:0007669"/>
    <property type="project" value="InterPro"/>
</dbReference>
<evidence type="ECO:0000256" key="3">
    <source>
        <dbReference type="ARBA" id="ARBA00022723"/>
    </source>
</evidence>
<proteinExistence type="inferred from homology"/>
<evidence type="ECO:0000256" key="7">
    <source>
        <dbReference type="ARBA" id="ARBA00023242"/>
    </source>
</evidence>
<evidence type="ECO:0000256" key="2">
    <source>
        <dbReference type="ARBA" id="ARBA00022664"/>
    </source>
</evidence>
<evidence type="ECO:0000313" key="11">
    <source>
        <dbReference type="Proteomes" id="UP000838878"/>
    </source>
</evidence>
<dbReference type="InterPro" id="IPR007590">
    <property type="entry name" value="Saf4/Yju2"/>
</dbReference>
<dbReference type="GO" id="GO:0046872">
    <property type="term" value="F:metal ion binding"/>
    <property type="evidence" value="ECO:0007669"/>
    <property type="project" value="UniProtKB-KW"/>
</dbReference>
<evidence type="ECO:0000256" key="8">
    <source>
        <dbReference type="SAM" id="Coils"/>
    </source>
</evidence>
<keyword evidence="11" id="KW-1185">Reference proteome</keyword>
<evidence type="ECO:0000256" key="5">
    <source>
        <dbReference type="ARBA" id="ARBA00022833"/>
    </source>
</evidence>
<evidence type="ECO:0008006" key="12">
    <source>
        <dbReference type="Google" id="ProtNLM"/>
    </source>
</evidence>
<dbReference type="PANTHER" id="PTHR12111">
    <property type="entry name" value="SPLICING FACTOR YJU2"/>
    <property type="match status" value="1"/>
</dbReference>
<dbReference type="InterPro" id="IPR043701">
    <property type="entry name" value="Yju2"/>
</dbReference>
<dbReference type="HAMAP" id="MF_03226">
    <property type="entry name" value="YJU2"/>
    <property type="match status" value="1"/>
</dbReference>
<feature type="coiled-coil region" evidence="8">
    <location>
        <begin position="106"/>
        <end position="163"/>
    </location>
</feature>
<dbReference type="Proteomes" id="UP000838878">
    <property type="component" value="Chromosome 12"/>
</dbReference>